<organism evidence="1 2">
    <name type="scientific">Stylosanthes scabra</name>
    <dbReference type="NCBI Taxonomy" id="79078"/>
    <lineage>
        <taxon>Eukaryota</taxon>
        <taxon>Viridiplantae</taxon>
        <taxon>Streptophyta</taxon>
        <taxon>Embryophyta</taxon>
        <taxon>Tracheophyta</taxon>
        <taxon>Spermatophyta</taxon>
        <taxon>Magnoliopsida</taxon>
        <taxon>eudicotyledons</taxon>
        <taxon>Gunneridae</taxon>
        <taxon>Pentapetalae</taxon>
        <taxon>rosids</taxon>
        <taxon>fabids</taxon>
        <taxon>Fabales</taxon>
        <taxon>Fabaceae</taxon>
        <taxon>Papilionoideae</taxon>
        <taxon>50 kb inversion clade</taxon>
        <taxon>dalbergioids sensu lato</taxon>
        <taxon>Dalbergieae</taxon>
        <taxon>Pterocarpus clade</taxon>
        <taxon>Stylosanthes</taxon>
    </lineage>
</organism>
<evidence type="ECO:0000313" key="1">
    <source>
        <dbReference type="EMBL" id="MED6226835.1"/>
    </source>
</evidence>
<evidence type="ECO:0000313" key="2">
    <source>
        <dbReference type="Proteomes" id="UP001341840"/>
    </source>
</evidence>
<sequence>PNSAKSTLAPPLLPQLCSLPEPTPKRSLTSHSHNLQKLQICRTTHLAPLIPSFCNPHPPHTSSLQLSSLLHNILHISAAYTYPTLIDFSAFSFQISAESVICLRTSKPSSLVWLVHPSLIMSSSSSYYHNQHLFRAPHYQEIYQKYIHRKGVIPEKSFELQEGQ</sequence>
<dbReference type="Proteomes" id="UP001341840">
    <property type="component" value="Unassembled WGS sequence"/>
</dbReference>
<comment type="caution">
    <text evidence="1">The sequence shown here is derived from an EMBL/GenBank/DDBJ whole genome shotgun (WGS) entry which is preliminary data.</text>
</comment>
<proteinExistence type="predicted"/>
<feature type="non-terminal residue" evidence="1">
    <location>
        <position position="1"/>
    </location>
</feature>
<reference evidence="1 2" key="1">
    <citation type="journal article" date="2023" name="Plants (Basel)">
        <title>Bridging the Gap: Combining Genomics and Transcriptomics Approaches to Understand Stylosanthes scabra, an Orphan Legume from the Brazilian Caatinga.</title>
        <authorList>
            <person name="Ferreira-Neto J.R.C."/>
            <person name="da Silva M.D."/>
            <person name="Binneck E."/>
            <person name="de Melo N.F."/>
            <person name="da Silva R.H."/>
            <person name="de Melo A.L.T.M."/>
            <person name="Pandolfi V."/>
            <person name="Bustamante F.O."/>
            <person name="Brasileiro-Vidal A.C."/>
            <person name="Benko-Iseppon A.M."/>
        </authorList>
    </citation>
    <scope>NUCLEOTIDE SEQUENCE [LARGE SCALE GENOMIC DNA]</scope>
    <source>
        <tissue evidence="1">Leaves</tissue>
    </source>
</reference>
<dbReference type="EMBL" id="JASCZI010276513">
    <property type="protein sequence ID" value="MED6226835.1"/>
    <property type="molecule type" value="Genomic_DNA"/>
</dbReference>
<name>A0ABU6ZXR1_9FABA</name>
<keyword evidence="2" id="KW-1185">Reference proteome</keyword>
<accession>A0ABU6ZXR1</accession>
<gene>
    <name evidence="1" type="ORF">PIB30_107616</name>
</gene>
<protein>
    <submittedName>
        <fullName evidence="1">Uncharacterized protein</fullName>
    </submittedName>
</protein>